<feature type="compositionally biased region" description="Polar residues" evidence="1">
    <location>
        <begin position="18"/>
        <end position="30"/>
    </location>
</feature>
<evidence type="ECO:0000256" key="1">
    <source>
        <dbReference type="SAM" id="MobiDB-lite"/>
    </source>
</evidence>
<sequence length="226" mass="26511">MNDVQPNGEPKKIYLTKPTENQLPTTSNPVRKSLINHSGDPVRIPPRRYMPPADKNSEEYLTNHKNNATGTHGKNCIWLNWRRYKDELTSINVPLPVYRKMMIAMRNRNMVVTAQDCRRKINTCIHATSPLEKCSILPFRNITLEQVEQLRQENYFLAEQRDADIKCLHMEEANFKCFEEFIRTWTEQKEIELQRVKLMANQDAKSIENEENLNVEQQLKATIIAK</sequence>
<evidence type="ECO:0000313" key="2">
    <source>
        <dbReference type="EMBL" id="GBP00481.1"/>
    </source>
</evidence>
<feature type="region of interest" description="Disordered" evidence="1">
    <location>
        <begin position="1"/>
        <end position="66"/>
    </location>
</feature>
<accession>A0A4C1SH95</accession>
<proteinExistence type="predicted"/>
<protein>
    <submittedName>
        <fullName evidence="2">Uncharacterized protein</fullName>
    </submittedName>
</protein>
<comment type="caution">
    <text evidence="2">The sequence shown here is derived from an EMBL/GenBank/DDBJ whole genome shotgun (WGS) entry which is preliminary data.</text>
</comment>
<reference evidence="2 3" key="1">
    <citation type="journal article" date="2019" name="Commun. Biol.">
        <title>The bagworm genome reveals a unique fibroin gene that provides high tensile strength.</title>
        <authorList>
            <person name="Kono N."/>
            <person name="Nakamura H."/>
            <person name="Ohtoshi R."/>
            <person name="Tomita M."/>
            <person name="Numata K."/>
            <person name="Arakawa K."/>
        </authorList>
    </citation>
    <scope>NUCLEOTIDE SEQUENCE [LARGE SCALE GENOMIC DNA]</scope>
</reference>
<dbReference type="Proteomes" id="UP000299102">
    <property type="component" value="Unassembled WGS sequence"/>
</dbReference>
<dbReference type="OrthoDB" id="7919885at2759"/>
<dbReference type="EMBL" id="BGZK01003362">
    <property type="protein sequence ID" value="GBP00481.1"/>
    <property type="molecule type" value="Genomic_DNA"/>
</dbReference>
<gene>
    <name evidence="2" type="ORF">EVAR_67271_1</name>
</gene>
<evidence type="ECO:0000313" key="3">
    <source>
        <dbReference type="Proteomes" id="UP000299102"/>
    </source>
</evidence>
<keyword evidence="3" id="KW-1185">Reference proteome</keyword>
<name>A0A4C1SH95_EUMVA</name>
<organism evidence="2 3">
    <name type="scientific">Eumeta variegata</name>
    <name type="common">Bagworm moth</name>
    <name type="synonym">Eumeta japonica</name>
    <dbReference type="NCBI Taxonomy" id="151549"/>
    <lineage>
        <taxon>Eukaryota</taxon>
        <taxon>Metazoa</taxon>
        <taxon>Ecdysozoa</taxon>
        <taxon>Arthropoda</taxon>
        <taxon>Hexapoda</taxon>
        <taxon>Insecta</taxon>
        <taxon>Pterygota</taxon>
        <taxon>Neoptera</taxon>
        <taxon>Endopterygota</taxon>
        <taxon>Lepidoptera</taxon>
        <taxon>Glossata</taxon>
        <taxon>Ditrysia</taxon>
        <taxon>Tineoidea</taxon>
        <taxon>Psychidae</taxon>
        <taxon>Oiketicinae</taxon>
        <taxon>Eumeta</taxon>
    </lineage>
</organism>
<dbReference type="AlphaFoldDB" id="A0A4C1SH95"/>